<organism evidence="2 3">
    <name type="scientific">Paragonimus heterotremus</name>
    <dbReference type="NCBI Taxonomy" id="100268"/>
    <lineage>
        <taxon>Eukaryota</taxon>
        <taxon>Metazoa</taxon>
        <taxon>Spiralia</taxon>
        <taxon>Lophotrochozoa</taxon>
        <taxon>Platyhelminthes</taxon>
        <taxon>Trematoda</taxon>
        <taxon>Digenea</taxon>
        <taxon>Plagiorchiida</taxon>
        <taxon>Troglotremata</taxon>
        <taxon>Troglotrematidae</taxon>
        <taxon>Paragonimus</taxon>
    </lineage>
</organism>
<protein>
    <recommendedName>
        <fullName evidence="4">Phorbol-ester/DAG-type domain-containing protein</fullName>
    </recommendedName>
</protein>
<comment type="caution">
    <text evidence="2">The sequence shown here is derived from an EMBL/GenBank/DDBJ whole genome shotgun (WGS) entry which is preliminary data.</text>
</comment>
<dbReference type="OrthoDB" id="1918044at2759"/>
<dbReference type="PANTHER" id="PTHR12326">
    <property type="entry name" value="PLECKSTRIN HOMOLOGY DOMAIN CONTAINING PROTEIN"/>
    <property type="match status" value="1"/>
</dbReference>
<evidence type="ECO:0008006" key="4">
    <source>
        <dbReference type="Google" id="ProtNLM"/>
    </source>
</evidence>
<evidence type="ECO:0000313" key="3">
    <source>
        <dbReference type="Proteomes" id="UP000748531"/>
    </source>
</evidence>
<accession>A0A8J4SY41</accession>
<reference evidence="2" key="1">
    <citation type="submission" date="2019-05" db="EMBL/GenBank/DDBJ databases">
        <title>Annotation for the trematode Paragonimus heterotremus.</title>
        <authorList>
            <person name="Choi Y.-J."/>
        </authorList>
    </citation>
    <scope>NUCLEOTIDE SEQUENCE</scope>
    <source>
        <strain evidence="2">LC</strain>
    </source>
</reference>
<keyword evidence="3" id="KW-1185">Reference proteome</keyword>
<dbReference type="InterPro" id="IPR046349">
    <property type="entry name" value="C1-like_sf"/>
</dbReference>
<sequence>MKDVSIRDTSGSHVGYTETSSLHCESAGSLSRGRTFSFQSLSSRIGQPNRSVSPSPTSQIRNPGGHEFQWLLAIRRLGAMCEHCQQPMRNPSNWILHCSVCHIVCHPQNCLRGLTRRCPSTTTDNLSQLHTLRTLNSSKRMLDPHSRRSVQNESVYRCVSNGYPLGLSSKLPLFRHLEVTHLAYIGANLSEQCWMCFECRRPLKPAPTRTVLAEPSIMSTLVNKASHVFDSGVSLLSRQAVESNSEQLIPSWMPQLNSQVFSLSTHTERLFSRMPTIKSPDHTDLPNLQWACLSESQHDLGPVQTWEDARVLEAISRICRPRAQSHPLRQMTVDSHRGFATPASVGQPQSPSTSASGNRKYDIARLCYYTGHFYCTQCHWGTDSRLIPACVFILGDCQPKPVSQICCAIAVVSWAVLL</sequence>
<feature type="region of interest" description="Disordered" evidence="1">
    <location>
        <begin position="43"/>
        <end position="63"/>
    </location>
</feature>
<dbReference type="SUPFAM" id="SSF57889">
    <property type="entry name" value="Cysteine-rich domain"/>
    <property type="match status" value="1"/>
</dbReference>
<proteinExistence type="predicted"/>
<dbReference type="PANTHER" id="PTHR12326:SF3">
    <property type="entry name" value="DIFFERENTIALLY EXPRESSED IN FDCP 8 HOMOLOG"/>
    <property type="match status" value="1"/>
</dbReference>
<dbReference type="EMBL" id="LUCH01020798">
    <property type="protein sequence ID" value="KAF5394126.1"/>
    <property type="molecule type" value="Genomic_DNA"/>
</dbReference>
<dbReference type="InterPro" id="IPR051366">
    <property type="entry name" value="DEF8"/>
</dbReference>
<gene>
    <name evidence="2" type="ORF">PHET_12194</name>
</gene>
<dbReference type="CDD" id="cd00029">
    <property type="entry name" value="C1"/>
    <property type="match status" value="1"/>
</dbReference>
<name>A0A8J4SY41_9TREM</name>
<dbReference type="AlphaFoldDB" id="A0A8J4SY41"/>
<evidence type="ECO:0000256" key="1">
    <source>
        <dbReference type="SAM" id="MobiDB-lite"/>
    </source>
</evidence>
<dbReference type="Proteomes" id="UP000748531">
    <property type="component" value="Unassembled WGS sequence"/>
</dbReference>
<evidence type="ECO:0000313" key="2">
    <source>
        <dbReference type="EMBL" id="KAF5394126.1"/>
    </source>
</evidence>
<feature type="compositionally biased region" description="Polar residues" evidence="1">
    <location>
        <begin position="43"/>
        <end position="61"/>
    </location>
</feature>
<dbReference type="Gene3D" id="3.30.60.20">
    <property type="match status" value="1"/>
</dbReference>